<feature type="region of interest" description="Disordered" evidence="1">
    <location>
        <begin position="501"/>
        <end position="532"/>
    </location>
</feature>
<accession>A0AAD6UVH6</accession>
<feature type="compositionally biased region" description="Polar residues" evidence="1">
    <location>
        <begin position="387"/>
        <end position="405"/>
    </location>
</feature>
<reference evidence="2" key="1">
    <citation type="submission" date="2023-03" db="EMBL/GenBank/DDBJ databases">
        <title>Massive genome expansion in bonnet fungi (Mycena s.s.) driven by repeated elements and novel gene families across ecological guilds.</title>
        <authorList>
            <consortium name="Lawrence Berkeley National Laboratory"/>
            <person name="Harder C.B."/>
            <person name="Miyauchi S."/>
            <person name="Viragh M."/>
            <person name="Kuo A."/>
            <person name="Thoen E."/>
            <person name="Andreopoulos B."/>
            <person name="Lu D."/>
            <person name="Skrede I."/>
            <person name="Drula E."/>
            <person name="Henrissat B."/>
            <person name="Morin E."/>
            <person name="Kohler A."/>
            <person name="Barry K."/>
            <person name="LaButti K."/>
            <person name="Morin E."/>
            <person name="Salamov A."/>
            <person name="Lipzen A."/>
            <person name="Mereny Z."/>
            <person name="Hegedus B."/>
            <person name="Baldrian P."/>
            <person name="Stursova M."/>
            <person name="Weitz H."/>
            <person name="Taylor A."/>
            <person name="Grigoriev I.V."/>
            <person name="Nagy L.G."/>
            <person name="Martin F."/>
            <person name="Kauserud H."/>
        </authorList>
    </citation>
    <scope>NUCLEOTIDE SEQUENCE</scope>
    <source>
        <strain evidence="2">9144</strain>
    </source>
</reference>
<dbReference type="AlphaFoldDB" id="A0AAD6UVH6"/>
<organism evidence="2 3">
    <name type="scientific">Mycena pura</name>
    <dbReference type="NCBI Taxonomy" id="153505"/>
    <lineage>
        <taxon>Eukaryota</taxon>
        <taxon>Fungi</taxon>
        <taxon>Dikarya</taxon>
        <taxon>Basidiomycota</taxon>
        <taxon>Agaricomycotina</taxon>
        <taxon>Agaricomycetes</taxon>
        <taxon>Agaricomycetidae</taxon>
        <taxon>Agaricales</taxon>
        <taxon>Marasmiineae</taxon>
        <taxon>Mycenaceae</taxon>
        <taxon>Mycena</taxon>
    </lineage>
</organism>
<sequence length="905" mass="98795">MAPSQRSSRAATNCIVISLDESDSNEPRKRERTASIADITRSSTPHRVYTTSSTGNVLASRPRQHLETGERGQCVHGPIEPGVVGGAGDGAGMSVRSGTSGKRPSLSHSRWVQRADAVRDNIVQRGRPRARGFVPDELQRLCLAVTVARVRGTAAYERREARANVGQVGHDLEVPELYADELVHNKRVHRAYRWVWRDIRGPDSRRVARVVALELHEMVITSRCRRFGMRSSAAAVVSAVTVAAKSGTVGRNRMQVVVLMTLVSGKRGPVTPVSVFMGDHGVKDHLNPKCTLDVIRAHAMSTDEHSMNMRDHAKRLQRHIQPLMSTRRPRSWASSRDSSRAQWPALNPEQALIPLSERSKHDDFPWAMTPVEEETVNDHLDHETTRQGDFNSSMSDLTELSNSESPPLDAGARSPNPFAGSGVATAPQNPSARTLPEFENTGNGDGCKPAEESVIAAEVVAKVPPEKEEDFNSASLLTLASKALYNKLLAQLKRKTGTVFQPPAPLESTSKTDLLSGAARPPPLFLPSPESKTAELPCQHVSPSPSGLLPPSLKLPLTVAHNPVLYTTGAPGAQLHDALVLVNIKGIFVDASAFVLGHWEMKPASVFIARSRSLASVGEPGYDSIFFGYKELGPCLQVVGNGFGGPRDEVVPFVVSSPKLEEIKDMYELQAGGRVYAIFFFQTEDGRSTTVASPSTAASEHFPSNHVVPTVAPLAGPTSINRNRSHDYLKRMYPELHLQYRNISESLLGAGYSRIAAVRIVKDIAVAVGMQWPDRGAPKNAAVVQDGANSLQISIEDIFTVQNYEATEDVFTVKKTETSFATFRNYITDWHFAQAAYKAILAKHQQGDQLTREEEEDGNFLFGLLFDTLLDLSSIPPQFANVATATAQGIIDRASKYATRPQQGR</sequence>
<dbReference type="EMBL" id="JARJCW010000113">
    <property type="protein sequence ID" value="KAJ7192975.1"/>
    <property type="molecule type" value="Genomic_DNA"/>
</dbReference>
<feature type="region of interest" description="Disordered" evidence="1">
    <location>
        <begin position="375"/>
        <end position="447"/>
    </location>
</feature>
<evidence type="ECO:0000256" key="1">
    <source>
        <dbReference type="SAM" id="MobiDB-lite"/>
    </source>
</evidence>
<name>A0AAD6UVH6_9AGAR</name>
<feature type="region of interest" description="Disordered" evidence="1">
    <location>
        <begin position="85"/>
        <end position="109"/>
    </location>
</feature>
<gene>
    <name evidence="2" type="ORF">GGX14DRAFT_405886</name>
</gene>
<proteinExistence type="predicted"/>
<dbReference type="Proteomes" id="UP001219525">
    <property type="component" value="Unassembled WGS sequence"/>
</dbReference>
<protein>
    <submittedName>
        <fullName evidence="2">Uncharacterized protein</fullName>
    </submittedName>
</protein>
<keyword evidence="3" id="KW-1185">Reference proteome</keyword>
<feature type="compositionally biased region" description="Basic and acidic residues" evidence="1">
    <location>
        <begin position="376"/>
        <end position="386"/>
    </location>
</feature>
<feature type="region of interest" description="Disordered" evidence="1">
    <location>
        <begin position="320"/>
        <end position="358"/>
    </location>
</feature>
<feature type="compositionally biased region" description="Polar residues" evidence="1">
    <location>
        <begin position="96"/>
        <end position="109"/>
    </location>
</feature>
<evidence type="ECO:0000313" key="3">
    <source>
        <dbReference type="Proteomes" id="UP001219525"/>
    </source>
</evidence>
<evidence type="ECO:0000313" key="2">
    <source>
        <dbReference type="EMBL" id="KAJ7192975.1"/>
    </source>
</evidence>
<comment type="caution">
    <text evidence="2">The sequence shown here is derived from an EMBL/GenBank/DDBJ whole genome shotgun (WGS) entry which is preliminary data.</text>
</comment>